<dbReference type="SMART" id="SM00382">
    <property type="entry name" value="AAA"/>
    <property type="match status" value="1"/>
</dbReference>
<dbReference type="EMBL" id="VCMV01000001">
    <property type="protein sequence ID" value="KAB0269717.1"/>
    <property type="molecule type" value="Genomic_DNA"/>
</dbReference>
<dbReference type="InterPro" id="IPR015860">
    <property type="entry name" value="ABC_transpr_TagH-like"/>
</dbReference>
<dbReference type="RefSeq" id="WP_150941611.1">
    <property type="nucleotide sequence ID" value="NZ_VCMV01000001.1"/>
</dbReference>
<proteinExistence type="inferred from homology"/>
<dbReference type="InterPro" id="IPR003593">
    <property type="entry name" value="AAA+_ATPase"/>
</dbReference>
<evidence type="ECO:0000259" key="5">
    <source>
        <dbReference type="PROSITE" id="PS50893"/>
    </source>
</evidence>
<evidence type="ECO:0000256" key="1">
    <source>
        <dbReference type="ARBA" id="ARBA00005417"/>
    </source>
</evidence>
<dbReference type="CDD" id="cd03220">
    <property type="entry name" value="ABC_KpsT_Wzt"/>
    <property type="match status" value="1"/>
</dbReference>
<sequence length="267" mass="29187">MSSIRLSNINLRFPLYRDSSRSLKRSLLEAGKAVSRSRTISTDGGHTVVNALNNVTCNIEHGERIGLIGTNGAGKSTLLRVLAGIYEPTSGDIKVEGRVNALLNIGLGSDPDATGYENILLRGLYMGLHPKEIEKLAPAIAEFSELGEFLHVPVRTYSAGMGMRLSFAIATATHPDILLMDEWIMAGDRRFLQKARERVDSFVSRSQILILASHSPQILAQWCTRLFWMDSGSIVMEGETDAVLKQYETGEPPASPSDTQQLTTLAS</sequence>
<dbReference type="InterPro" id="IPR003439">
    <property type="entry name" value="ABC_transporter-like_ATP-bd"/>
</dbReference>
<dbReference type="GO" id="GO:0016887">
    <property type="term" value="F:ATP hydrolysis activity"/>
    <property type="evidence" value="ECO:0007669"/>
    <property type="project" value="InterPro"/>
</dbReference>
<name>A0A5N3PIZ9_9HYPH</name>
<keyword evidence="2" id="KW-0813">Transport</keyword>
<dbReference type="SUPFAM" id="SSF52540">
    <property type="entry name" value="P-loop containing nucleoside triphosphate hydrolases"/>
    <property type="match status" value="1"/>
</dbReference>
<accession>A0A5N3PIZ9</accession>
<evidence type="ECO:0000313" key="6">
    <source>
        <dbReference type="EMBL" id="KAB0269717.1"/>
    </source>
</evidence>
<reference evidence="6 7" key="1">
    <citation type="journal article" date="2019" name="Microorganisms">
        <title>Genome Insights into the Novel Species Microvirga brassicacearum, a Rapeseed Endophyte with Biotechnological Potential.</title>
        <authorList>
            <person name="Jimenez-Gomez A."/>
            <person name="Saati-Santamaria Z."/>
            <person name="Igual J.M."/>
            <person name="Rivas R."/>
            <person name="Mateos P.F."/>
            <person name="Garcia-Fraile P."/>
        </authorList>
    </citation>
    <scope>NUCLEOTIDE SEQUENCE [LARGE SCALE GENOMIC DNA]</scope>
    <source>
        <strain evidence="6 7">CDVBN77</strain>
    </source>
</reference>
<dbReference type="PANTHER" id="PTHR46743:SF2">
    <property type="entry name" value="TEICHOIC ACIDS EXPORT ATP-BINDING PROTEIN TAGH"/>
    <property type="match status" value="1"/>
</dbReference>
<evidence type="ECO:0000256" key="4">
    <source>
        <dbReference type="ARBA" id="ARBA00022840"/>
    </source>
</evidence>
<comment type="caution">
    <text evidence="6">The sequence shown here is derived from an EMBL/GenBank/DDBJ whole genome shotgun (WGS) entry which is preliminary data.</text>
</comment>
<keyword evidence="7" id="KW-1185">Reference proteome</keyword>
<dbReference type="OrthoDB" id="9778870at2"/>
<dbReference type="GO" id="GO:0016020">
    <property type="term" value="C:membrane"/>
    <property type="evidence" value="ECO:0007669"/>
    <property type="project" value="InterPro"/>
</dbReference>
<dbReference type="Proteomes" id="UP000325684">
    <property type="component" value="Unassembled WGS sequence"/>
</dbReference>
<dbReference type="PANTHER" id="PTHR46743">
    <property type="entry name" value="TEICHOIC ACIDS EXPORT ATP-BINDING PROTEIN TAGH"/>
    <property type="match status" value="1"/>
</dbReference>
<dbReference type="InterPro" id="IPR027417">
    <property type="entry name" value="P-loop_NTPase"/>
</dbReference>
<dbReference type="PROSITE" id="PS50893">
    <property type="entry name" value="ABC_TRANSPORTER_2"/>
    <property type="match status" value="1"/>
</dbReference>
<dbReference type="Pfam" id="PF00005">
    <property type="entry name" value="ABC_tran"/>
    <property type="match status" value="1"/>
</dbReference>
<gene>
    <name evidence="6" type="ORF">FEZ63_00150</name>
</gene>
<evidence type="ECO:0000256" key="3">
    <source>
        <dbReference type="ARBA" id="ARBA00022741"/>
    </source>
</evidence>
<dbReference type="GO" id="GO:0140359">
    <property type="term" value="F:ABC-type transporter activity"/>
    <property type="evidence" value="ECO:0007669"/>
    <property type="project" value="InterPro"/>
</dbReference>
<keyword evidence="4 6" id="KW-0067">ATP-binding</keyword>
<dbReference type="GO" id="GO:0005524">
    <property type="term" value="F:ATP binding"/>
    <property type="evidence" value="ECO:0007669"/>
    <property type="project" value="UniProtKB-KW"/>
</dbReference>
<organism evidence="6 7">
    <name type="scientific">Microvirga brassicacearum</name>
    <dbReference type="NCBI Taxonomy" id="2580413"/>
    <lineage>
        <taxon>Bacteria</taxon>
        <taxon>Pseudomonadati</taxon>
        <taxon>Pseudomonadota</taxon>
        <taxon>Alphaproteobacteria</taxon>
        <taxon>Hyphomicrobiales</taxon>
        <taxon>Methylobacteriaceae</taxon>
        <taxon>Microvirga</taxon>
    </lineage>
</organism>
<comment type="similarity">
    <text evidence="1">Belongs to the ABC transporter superfamily.</text>
</comment>
<evidence type="ECO:0000313" key="7">
    <source>
        <dbReference type="Proteomes" id="UP000325684"/>
    </source>
</evidence>
<dbReference type="AlphaFoldDB" id="A0A5N3PIZ9"/>
<evidence type="ECO:0000256" key="2">
    <source>
        <dbReference type="ARBA" id="ARBA00022448"/>
    </source>
</evidence>
<protein>
    <submittedName>
        <fullName evidence="6">ABC transporter ATP-binding protein</fullName>
    </submittedName>
</protein>
<keyword evidence="3" id="KW-0547">Nucleotide-binding</keyword>
<dbReference type="Gene3D" id="3.40.50.300">
    <property type="entry name" value="P-loop containing nucleotide triphosphate hydrolases"/>
    <property type="match status" value="1"/>
</dbReference>
<feature type="domain" description="ABC transporter" evidence="5">
    <location>
        <begin position="35"/>
        <end position="256"/>
    </location>
</feature>
<dbReference type="InterPro" id="IPR050683">
    <property type="entry name" value="Bact_Polysacc_Export_ATP-bd"/>
</dbReference>